<organism evidence="3 4">
    <name type="scientific">Volvox reticuliferus</name>
    <dbReference type="NCBI Taxonomy" id="1737510"/>
    <lineage>
        <taxon>Eukaryota</taxon>
        <taxon>Viridiplantae</taxon>
        <taxon>Chlorophyta</taxon>
        <taxon>core chlorophytes</taxon>
        <taxon>Chlorophyceae</taxon>
        <taxon>CS clade</taxon>
        <taxon>Chlamydomonadales</taxon>
        <taxon>Volvocaceae</taxon>
        <taxon>Volvox</taxon>
    </lineage>
</organism>
<dbReference type="EMBL" id="BNCP01000036">
    <property type="protein sequence ID" value="GIL86667.1"/>
    <property type="molecule type" value="Genomic_DNA"/>
</dbReference>
<comment type="caution">
    <text evidence="3">The sequence shown here is derived from an EMBL/GenBank/DDBJ whole genome shotgun (WGS) entry which is preliminary data.</text>
</comment>
<feature type="region of interest" description="Disordered" evidence="1">
    <location>
        <begin position="70"/>
        <end position="104"/>
    </location>
</feature>
<protein>
    <submittedName>
        <fullName evidence="3">Uncharacterized protein</fullName>
    </submittedName>
</protein>
<dbReference type="PROSITE" id="PS51257">
    <property type="entry name" value="PROKAR_LIPOPROTEIN"/>
    <property type="match status" value="1"/>
</dbReference>
<dbReference type="EMBL" id="BNCQ01000024">
    <property type="protein sequence ID" value="GIM07353.1"/>
    <property type="molecule type" value="Genomic_DNA"/>
</dbReference>
<proteinExistence type="predicted"/>
<reference evidence="3" key="1">
    <citation type="journal article" date="2021" name="Proc. Natl. Acad. Sci. U.S.A.">
        <title>Three genomes in the algal genus Volvox reveal the fate of a haploid sex-determining region after a transition to homothallism.</title>
        <authorList>
            <person name="Yamamoto K."/>
            <person name="Hamaji T."/>
            <person name="Kawai-Toyooka H."/>
            <person name="Matsuzaki R."/>
            <person name="Takahashi F."/>
            <person name="Nishimura Y."/>
            <person name="Kawachi M."/>
            <person name="Noguchi H."/>
            <person name="Minakuchi Y."/>
            <person name="Umen J.G."/>
            <person name="Toyoda A."/>
            <person name="Nozaki H."/>
        </authorList>
    </citation>
    <scope>NUCLEOTIDE SEQUENCE</scope>
    <source>
        <strain evidence="3">NIES-3785</strain>
        <strain evidence="2">NIES-3786</strain>
    </source>
</reference>
<evidence type="ECO:0000313" key="3">
    <source>
        <dbReference type="EMBL" id="GIM07353.1"/>
    </source>
</evidence>
<dbReference type="Proteomes" id="UP000747110">
    <property type="component" value="Unassembled WGS sequence"/>
</dbReference>
<name>A0A8J4GI98_9CHLO</name>
<dbReference type="Proteomes" id="UP000722791">
    <property type="component" value="Unassembled WGS sequence"/>
</dbReference>
<evidence type="ECO:0000313" key="2">
    <source>
        <dbReference type="EMBL" id="GIL86667.1"/>
    </source>
</evidence>
<gene>
    <name evidence="2" type="ORF">Vretifemale_14925</name>
    <name evidence="3" type="ORF">Vretimale_11520</name>
</gene>
<keyword evidence="5" id="KW-1185">Reference proteome</keyword>
<evidence type="ECO:0000256" key="1">
    <source>
        <dbReference type="SAM" id="MobiDB-lite"/>
    </source>
</evidence>
<evidence type="ECO:0000313" key="4">
    <source>
        <dbReference type="Proteomes" id="UP000722791"/>
    </source>
</evidence>
<evidence type="ECO:0000313" key="5">
    <source>
        <dbReference type="Proteomes" id="UP000747110"/>
    </source>
</evidence>
<accession>A0A8J4GI98</accession>
<dbReference type="AlphaFoldDB" id="A0A8J4GI98"/>
<feature type="region of interest" description="Disordered" evidence="1">
    <location>
        <begin position="1"/>
        <end position="22"/>
    </location>
</feature>
<sequence>MRYRWPRALTPTSAGGSIGACSTAPADVPPDIVGDVLPDLVRLDPGSDRQCNWQQVEIWPLSCTEAVTAAPPHFDPTRAATPPPPLATPSMGSSSLPDRQLFGTGSTGKLILRRTECPSTLPSAPLLGSLPSCSLLALLLPASAARATSKTT</sequence>